<dbReference type="Proteomes" id="UP000094379">
    <property type="component" value="Unassembled WGS sequence"/>
</dbReference>
<proteinExistence type="predicted"/>
<dbReference type="PATRIC" id="fig|291169.3.peg.675"/>
<protein>
    <submittedName>
        <fullName evidence="2">ABC-2 family transporter protein</fullName>
    </submittedName>
</protein>
<feature type="transmembrane region" description="Helical" evidence="1">
    <location>
        <begin position="208"/>
        <end position="231"/>
    </location>
</feature>
<evidence type="ECO:0000313" key="2">
    <source>
        <dbReference type="EMBL" id="ODN67565.1"/>
    </source>
</evidence>
<dbReference type="InterPro" id="IPR021913">
    <property type="entry name" value="DUF3526"/>
</dbReference>
<dbReference type="RefSeq" id="WP_245652028.1">
    <property type="nucleotide sequence ID" value="NZ_MCRI01000004.1"/>
</dbReference>
<organism evidence="2 3">
    <name type="scientific">Methylophaga muralis</name>
    <dbReference type="NCBI Taxonomy" id="291169"/>
    <lineage>
        <taxon>Bacteria</taxon>
        <taxon>Pseudomonadati</taxon>
        <taxon>Pseudomonadota</taxon>
        <taxon>Gammaproteobacteria</taxon>
        <taxon>Thiotrichales</taxon>
        <taxon>Piscirickettsiaceae</taxon>
        <taxon>Methylophaga</taxon>
    </lineage>
</organism>
<dbReference type="EMBL" id="MCRI01000004">
    <property type="protein sequence ID" value="ODN67565.1"/>
    <property type="molecule type" value="Genomic_DNA"/>
</dbReference>
<feature type="transmembrane region" description="Helical" evidence="1">
    <location>
        <begin position="181"/>
        <end position="202"/>
    </location>
</feature>
<evidence type="ECO:0000256" key="1">
    <source>
        <dbReference type="SAM" id="Phobius"/>
    </source>
</evidence>
<dbReference type="STRING" id="291169.A9E74_00673"/>
<feature type="transmembrane region" description="Helical" evidence="1">
    <location>
        <begin position="243"/>
        <end position="263"/>
    </location>
</feature>
<accession>A0A1E3GUE1</accession>
<dbReference type="AlphaFoldDB" id="A0A1E3GUE1"/>
<keyword evidence="3" id="KW-1185">Reference proteome</keyword>
<keyword evidence="1" id="KW-1133">Transmembrane helix</keyword>
<dbReference type="Pfam" id="PF12040">
    <property type="entry name" value="DUF3526"/>
    <property type="match status" value="1"/>
</dbReference>
<feature type="transmembrane region" description="Helical" evidence="1">
    <location>
        <begin position="430"/>
        <end position="447"/>
    </location>
</feature>
<feature type="transmembrane region" description="Helical" evidence="1">
    <location>
        <begin position="136"/>
        <end position="154"/>
    </location>
</feature>
<name>A0A1E3GUE1_9GAMM</name>
<feature type="transmembrane region" description="Helical" evidence="1">
    <location>
        <begin position="16"/>
        <end position="37"/>
    </location>
</feature>
<reference evidence="2 3" key="1">
    <citation type="submission" date="2016-07" db="EMBL/GenBank/DDBJ databases">
        <title>Draft Genome Sequence of Methylophaga muralis Bur 1.</title>
        <authorList>
            <person name="Vasilenko O.V."/>
            <person name="Doronina N.V."/>
            <person name="Shmareva M.N."/>
            <person name="Tarlachkov S.V."/>
            <person name="Mustakhimov I."/>
            <person name="Trotsenko Y.A."/>
        </authorList>
    </citation>
    <scope>NUCLEOTIDE SEQUENCE [LARGE SCALE GENOMIC DNA]</scope>
    <source>
        <strain evidence="2 3">Bur 1</strain>
    </source>
</reference>
<gene>
    <name evidence="2" type="ORF">A9E74_00673</name>
</gene>
<keyword evidence="1" id="KW-0472">Membrane</keyword>
<sequence length="454" mass="52507">MRFIQFELRLLWQNKLFKWLMAAYLLAALLAIIWGQIGLQREYQQRAISEANYQAELADYKKDAPLAPYDSGYMSYYQFHPVWQKPSAWSALIHGERSEAASHTRVRLLGLQSQLSNTATGNIAAMPIGKLDLSFIWIYLMPLLIAALSLNLLAEEKASGRWSLLASQVANSGLLLTKKMLIAAGLLAVVNIVILLAAVVLTDISLDGLWWQIAAVLLTYQLCWFLITGWIISLQRTAIFNSLLFISLWIVFAFVLPGLAYLYQTQQQQPAEHVSMLFDQREYMHGSWDKDKQADFDAYLQDYPQWQTTEPILQQPFDWRWYYAMQHMSDVIVADAVAQFRESRVNSYQIGNQVAWLSPLMRLQYSMNHFADTDMLASQAFLDQIGDYHQQLREYFFNFYFFDKPFTETDFANIPVFEYQPVMQSHTLKSLINLVLIGLFFVGLIMLQTRRNRG</sequence>
<keyword evidence="1" id="KW-0812">Transmembrane</keyword>
<comment type="caution">
    <text evidence="2">The sequence shown here is derived from an EMBL/GenBank/DDBJ whole genome shotgun (WGS) entry which is preliminary data.</text>
</comment>
<evidence type="ECO:0000313" key="3">
    <source>
        <dbReference type="Proteomes" id="UP000094379"/>
    </source>
</evidence>